<sequence length="86" mass="9455">MKIIAENTAEKENISSNSSKVIVSSNTVNTSLFPITSSQNFMQVCREYASFASDLAVQPIVPNASWFVSLLTYIRFAEDMKVTGQG</sequence>
<reference evidence="1" key="1">
    <citation type="submission" date="2021-03" db="EMBL/GenBank/DDBJ databases">
        <authorList>
            <person name="Tagirdzhanova G."/>
        </authorList>
    </citation>
    <scope>NUCLEOTIDE SEQUENCE</scope>
</reference>
<protein>
    <submittedName>
        <fullName evidence="1">Uncharacterized protein</fullName>
    </submittedName>
</protein>
<evidence type="ECO:0000313" key="1">
    <source>
        <dbReference type="EMBL" id="CAF9943384.1"/>
    </source>
</evidence>
<dbReference type="EMBL" id="CAJPDR010001005">
    <property type="protein sequence ID" value="CAF9943384.1"/>
    <property type="molecule type" value="Genomic_DNA"/>
</dbReference>
<accession>A0A8H3PL29</accession>
<proteinExistence type="predicted"/>
<evidence type="ECO:0000313" key="2">
    <source>
        <dbReference type="Proteomes" id="UP000664203"/>
    </source>
</evidence>
<name>A0A8H3PL29_9LECA</name>
<dbReference type="Proteomes" id="UP000664203">
    <property type="component" value="Unassembled WGS sequence"/>
</dbReference>
<keyword evidence="2" id="KW-1185">Reference proteome</keyword>
<dbReference type="AlphaFoldDB" id="A0A8H3PL29"/>
<gene>
    <name evidence="1" type="ORF">ALECFALPRED_000256</name>
</gene>
<comment type="caution">
    <text evidence="1">The sequence shown here is derived from an EMBL/GenBank/DDBJ whole genome shotgun (WGS) entry which is preliminary data.</text>
</comment>
<organism evidence="1 2">
    <name type="scientific">Alectoria fallacina</name>
    <dbReference type="NCBI Taxonomy" id="1903189"/>
    <lineage>
        <taxon>Eukaryota</taxon>
        <taxon>Fungi</taxon>
        <taxon>Dikarya</taxon>
        <taxon>Ascomycota</taxon>
        <taxon>Pezizomycotina</taxon>
        <taxon>Lecanoromycetes</taxon>
        <taxon>OSLEUM clade</taxon>
        <taxon>Lecanoromycetidae</taxon>
        <taxon>Lecanorales</taxon>
        <taxon>Lecanorineae</taxon>
        <taxon>Parmeliaceae</taxon>
        <taxon>Alectoria</taxon>
    </lineage>
</organism>